<evidence type="ECO:0000256" key="1">
    <source>
        <dbReference type="SAM" id="MobiDB-lite"/>
    </source>
</evidence>
<protein>
    <submittedName>
        <fullName evidence="2">Uncharacterized protein</fullName>
    </submittedName>
</protein>
<keyword evidence="3" id="KW-1185">Reference proteome</keyword>
<feature type="region of interest" description="Disordered" evidence="1">
    <location>
        <begin position="45"/>
        <end position="74"/>
    </location>
</feature>
<evidence type="ECO:0000313" key="3">
    <source>
        <dbReference type="Proteomes" id="UP000821866"/>
    </source>
</evidence>
<dbReference type="EMBL" id="JABSTU010000008">
    <property type="protein sequence ID" value="KAH8024119.1"/>
    <property type="molecule type" value="Genomic_DNA"/>
</dbReference>
<comment type="caution">
    <text evidence="2">The sequence shown here is derived from an EMBL/GenBank/DDBJ whole genome shotgun (WGS) entry which is preliminary data.</text>
</comment>
<gene>
    <name evidence="2" type="ORF">HPB51_021740</name>
</gene>
<dbReference type="AlphaFoldDB" id="A0A9J6DPL1"/>
<accession>A0A9J6DPL1</accession>
<dbReference type="Proteomes" id="UP000821866">
    <property type="component" value="Chromosome 6"/>
</dbReference>
<sequence length="196" mass="21676">MEVSSKPQPFIAEETELLLNKIEMTAESEVSVEIVERKSAQEHQLDVISPTITERAQEEVGLPETEKKGDMPSPDAMDVADDVVDLLSNSDISLEEMRLLEYSSHITVESPAIIETASAETVESVAEDSELQEKIAIKVDSTTEEVAVPLAQAHLLHPMNVCAPKSVRWHHFVLTRTSLLNMKSLWNSLTLEAASK</sequence>
<reference evidence="2" key="2">
    <citation type="submission" date="2021-09" db="EMBL/GenBank/DDBJ databases">
        <authorList>
            <person name="Jia N."/>
            <person name="Wang J."/>
            <person name="Shi W."/>
            <person name="Du L."/>
            <person name="Sun Y."/>
            <person name="Zhan W."/>
            <person name="Jiang J."/>
            <person name="Wang Q."/>
            <person name="Zhang B."/>
            <person name="Ji P."/>
            <person name="Sakyi L.B."/>
            <person name="Cui X."/>
            <person name="Yuan T."/>
            <person name="Jiang B."/>
            <person name="Yang W."/>
            <person name="Lam T.T.-Y."/>
            <person name="Chang Q."/>
            <person name="Ding S."/>
            <person name="Wang X."/>
            <person name="Zhu J."/>
            <person name="Ruan X."/>
            <person name="Zhao L."/>
            <person name="Wei J."/>
            <person name="Que T."/>
            <person name="Du C."/>
            <person name="Cheng J."/>
            <person name="Dai P."/>
            <person name="Han X."/>
            <person name="Huang E."/>
            <person name="Gao Y."/>
            <person name="Liu J."/>
            <person name="Shao H."/>
            <person name="Ye R."/>
            <person name="Li L."/>
            <person name="Wei W."/>
            <person name="Wang X."/>
            <person name="Wang C."/>
            <person name="Huo Q."/>
            <person name="Li W."/>
            <person name="Guo W."/>
            <person name="Chen H."/>
            <person name="Chen S."/>
            <person name="Zhou L."/>
            <person name="Zhou L."/>
            <person name="Ni X."/>
            <person name="Tian J."/>
            <person name="Zhou Y."/>
            <person name="Sheng Y."/>
            <person name="Liu T."/>
            <person name="Pan Y."/>
            <person name="Xia L."/>
            <person name="Li J."/>
            <person name="Zhao F."/>
            <person name="Cao W."/>
        </authorList>
    </citation>
    <scope>NUCLEOTIDE SEQUENCE</scope>
    <source>
        <strain evidence="2">Rmic-2018</strain>
        <tissue evidence="2">Larvae</tissue>
    </source>
</reference>
<evidence type="ECO:0000313" key="2">
    <source>
        <dbReference type="EMBL" id="KAH8024119.1"/>
    </source>
</evidence>
<name>A0A9J6DPL1_RHIMP</name>
<organism evidence="2 3">
    <name type="scientific">Rhipicephalus microplus</name>
    <name type="common">Cattle tick</name>
    <name type="synonym">Boophilus microplus</name>
    <dbReference type="NCBI Taxonomy" id="6941"/>
    <lineage>
        <taxon>Eukaryota</taxon>
        <taxon>Metazoa</taxon>
        <taxon>Ecdysozoa</taxon>
        <taxon>Arthropoda</taxon>
        <taxon>Chelicerata</taxon>
        <taxon>Arachnida</taxon>
        <taxon>Acari</taxon>
        <taxon>Parasitiformes</taxon>
        <taxon>Ixodida</taxon>
        <taxon>Ixodoidea</taxon>
        <taxon>Ixodidae</taxon>
        <taxon>Rhipicephalinae</taxon>
        <taxon>Rhipicephalus</taxon>
        <taxon>Boophilus</taxon>
    </lineage>
</organism>
<dbReference type="VEuPathDB" id="VectorBase:LOC119172658"/>
<proteinExistence type="predicted"/>
<reference evidence="2" key="1">
    <citation type="journal article" date="2020" name="Cell">
        <title>Large-Scale Comparative Analyses of Tick Genomes Elucidate Their Genetic Diversity and Vector Capacities.</title>
        <authorList>
            <consortium name="Tick Genome and Microbiome Consortium (TIGMIC)"/>
            <person name="Jia N."/>
            <person name="Wang J."/>
            <person name="Shi W."/>
            <person name="Du L."/>
            <person name="Sun Y."/>
            <person name="Zhan W."/>
            <person name="Jiang J.F."/>
            <person name="Wang Q."/>
            <person name="Zhang B."/>
            <person name="Ji P."/>
            <person name="Bell-Sakyi L."/>
            <person name="Cui X.M."/>
            <person name="Yuan T.T."/>
            <person name="Jiang B.G."/>
            <person name="Yang W.F."/>
            <person name="Lam T.T."/>
            <person name="Chang Q.C."/>
            <person name="Ding S.J."/>
            <person name="Wang X.J."/>
            <person name="Zhu J.G."/>
            <person name="Ruan X.D."/>
            <person name="Zhao L."/>
            <person name="Wei J.T."/>
            <person name="Ye R.Z."/>
            <person name="Que T.C."/>
            <person name="Du C.H."/>
            <person name="Zhou Y.H."/>
            <person name="Cheng J.X."/>
            <person name="Dai P.F."/>
            <person name="Guo W.B."/>
            <person name="Han X.H."/>
            <person name="Huang E.J."/>
            <person name="Li L.F."/>
            <person name="Wei W."/>
            <person name="Gao Y.C."/>
            <person name="Liu J.Z."/>
            <person name="Shao H.Z."/>
            <person name="Wang X."/>
            <person name="Wang C.C."/>
            <person name="Yang T.C."/>
            <person name="Huo Q.B."/>
            <person name="Li W."/>
            <person name="Chen H.Y."/>
            <person name="Chen S.E."/>
            <person name="Zhou L.G."/>
            <person name="Ni X.B."/>
            <person name="Tian J.H."/>
            <person name="Sheng Y."/>
            <person name="Liu T."/>
            <person name="Pan Y.S."/>
            <person name="Xia L.Y."/>
            <person name="Li J."/>
            <person name="Zhao F."/>
            <person name="Cao W.C."/>
        </authorList>
    </citation>
    <scope>NUCLEOTIDE SEQUENCE</scope>
    <source>
        <strain evidence="2">Rmic-2018</strain>
    </source>
</reference>